<dbReference type="EMBL" id="SMSJ01000008">
    <property type="protein sequence ID" value="TDH62932.1"/>
    <property type="molecule type" value="Genomic_DNA"/>
</dbReference>
<reference evidence="1 2" key="1">
    <citation type="journal article" date="2016" name="J. Microbiol.">
        <title>Dankookia rubra gen. nov., sp. nov., an alphaproteobacterium isolated from sediment of a shallow stream.</title>
        <authorList>
            <person name="Kim W.H."/>
            <person name="Kim D.H."/>
            <person name="Kang K."/>
            <person name="Ahn T.Y."/>
        </authorList>
    </citation>
    <scope>NUCLEOTIDE SEQUENCE [LARGE SCALE GENOMIC DNA]</scope>
    <source>
        <strain evidence="1 2">JCM30602</strain>
    </source>
</reference>
<evidence type="ECO:0008006" key="3">
    <source>
        <dbReference type="Google" id="ProtNLM"/>
    </source>
</evidence>
<organism evidence="1 2">
    <name type="scientific">Dankookia rubra</name>
    <dbReference type="NCBI Taxonomy" id="1442381"/>
    <lineage>
        <taxon>Bacteria</taxon>
        <taxon>Pseudomonadati</taxon>
        <taxon>Pseudomonadota</taxon>
        <taxon>Alphaproteobacteria</taxon>
        <taxon>Acetobacterales</taxon>
        <taxon>Roseomonadaceae</taxon>
        <taxon>Dankookia</taxon>
    </lineage>
</organism>
<comment type="caution">
    <text evidence="1">The sequence shown here is derived from an EMBL/GenBank/DDBJ whole genome shotgun (WGS) entry which is preliminary data.</text>
</comment>
<dbReference type="Proteomes" id="UP000295096">
    <property type="component" value="Unassembled WGS sequence"/>
</dbReference>
<protein>
    <recommendedName>
        <fullName evidence="3">Zinc finger CHC2-type domain-containing protein</fullName>
    </recommendedName>
</protein>
<sequence length="113" mass="12118">MIASNRLRHARFRRTTIDFAAVNRVALPHLEPLCRRWLPGGRRIGAEWVCGNLRGEAGQSCKVNLRTGRWADFAAGQGGGDPVSLAAAVAGIGQAEAARNLARMLDIKVGGGW</sequence>
<dbReference type="GO" id="GO:0008270">
    <property type="term" value="F:zinc ion binding"/>
    <property type="evidence" value="ECO:0007669"/>
    <property type="project" value="InterPro"/>
</dbReference>
<gene>
    <name evidence="1" type="ORF">E2C06_09630</name>
</gene>
<dbReference type="OrthoDB" id="9811157at2"/>
<keyword evidence="2" id="KW-1185">Reference proteome</keyword>
<accession>A0A4R5QHT7</accession>
<evidence type="ECO:0000313" key="2">
    <source>
        <dbReference type="Proteomes" id="UP000295096"/>
    </source>
</evidence>
<dbReference type="AlphaFoldDB" id="A0A4R5QHT7"/>
<dbReference type="Gene3D" id="3.90.580.10">
    <property type="entry name" value="Zinc finger, CHC2-type domain"/>
    <property type="match status" value="1"/>
</dbReference>
<dbReference type="InterPro" id="IPR036977">
    <property type="entry name" value="DNA_primase_Znf_CHC2"/>
</dbReference>
<evidence type="ECO:0000313" key="1">
    <source>
        <dbReference type="EMBL" id="TDH62932.1"/>
    </source>
</evidence>
<dbReference type="RefSeq" id="WP_133288381.1">
    <property type="nucleotide sequence ID" value="NZ_SMSJ01000008.1"/>
</dbReference>
<dbReference type="GO" id="GO:0006260">
    <property type="term" value="P:DNA replication"/>
    <property type="evidence" value="ECO:0007669"/>
    <property type="project" value="InterPro"/>
</dbReference>
<dbReference type="GO" id="GO:0003677">
    <property type="term" value="F:DNA binding"/>
    <property type="evidence" value="ECO:0007669"/>
    <property type="project" value="InterPro"/>
</dbReference>
<proteinExistence type="predicted"/>
<name>A0A4R5QHT7_9PROT</name>
<dbReference type="SUPFAM" id="SSF57783">
    <property type="entry name" value="Zinc beta-ribbon"/>
    <property type="match status" value="1"/>
</dbReference>